<keyword evidence="3" id="KW-1185">Reference proteome</keyword>
<dbReference type="Proteomes" id="UP000187203">
    <property type="component" value="Unassembled WGS sequence"/>
</dbReference>
<evidence type="ECO:0000313" key="2">
    <source>
        <dbReference type="EMBL" id="OMO57696.1"/>
    </source>
</evidence>
<comment type="caution">
    <text evidence="2">The sequence shown here is derived from an EMBL/GenBank/DDBJ whole genome shotgun (WGS) entry which is preliminary data.</text>
</comment>
<reference evidence="3" key="1">
    <citation type="submission" date="2013-09" db="EMBL/GenBank/DDBJ databases">
        <title>Corchorus olitorius genome sequencing.</title>
        <authorList>
            <person name="Alam M."/>
            <person name="Haque M.S."/>
            <person name="Islam M.S."/>
            <person name="Emdad E.M."/>
            <person name="Islam M.M."/>
            <person name="Ahmed B."/>
            <person name="Halim A."/>
            <person name="Hossen Q.M.M."/>
            <person name="Hossain M.Z."/>
            <person name="Ahmed R."/>
            <person name="Khan M.M."/>
            <person name="Islam R."/>
            <person name="Rashid M.M."/>
            <person name="Khan S.A."/>
            <person name="Rahman M.S."/>
            <person name="Alam M."/>
            <person name="Yahiya A.S."/>
            <person name="Khan M.S."/>
            <person name="Azam M.S."/>
            <person name="Haque T."/>
            <person name="Lashkar M.Z.H."/>
            <person name="Akhand A.I."/>
            <person name="Morshed G."/>
            <person name="Roy S."/>
            <person name="Uddin K.S."/>
            <person name="Rabeya T."/>
            <person name="Hossain A.S."/>
            <person name="Chowdhury A."/>
            <person name="Snigdha A.R."/>
            <person name="Mortoza M.S."/>
            <person name="Matin S.A."/>
            <person name="Hoque S.M.E."/>
            <person name="Islam M.K."/>
            <person name="Roy D.K."/>
            <person name="Haider R."/>
            <person name="Moosa M.M."/>
            <person name="Elias S.M."/>
            <person name="Hasan A.M."/>
            <person name="Jahan S."/>
            <person name="Shafiuddin M."/>
            <person name="Mahmood N."/>
            <person name="Shommy N.S."/>
        </authorList>
    </citation>
    <scope>NUCLEOTIDE SEQUENCE [LARGE SCALE GENOMIC DNA]</scope>
    <source>
        <strain evidence="3">cv. O-4</strain>
    </source>
</reference>
<organism evidence="2 3">
    <name type="scientific">Corchorus olitorius</name>
    <dbReference type="NCBI Taxonomy" id="93759"/>
    <lineage>
        <taxon>Eukaryota</taxon>
        <taxon>Viridiplantae</taxon>
        <taxon>Streptophyta</taxon>
        <taxon>Embryophyta</taxon>
        <taxon>Tracheophyta</taxon>
        <taxon>Spermatophyta</taxon>
        <taxon>Magnoliopsida</taxon>
        <taxon>eudicotyledons</taxon>
        <taxon>Gunneridae</taxon>
        <taxon>Pentapetalae</taxon>
        <taxon>rosids</taxon>
        <taxon>malvids</taxon>
        <taxon>Malvales</taxon>
        <taxon>Malvaceae</taxon>
        <taxon>Grewioideae</taxon>
        <taxon>Apeibeae</taxon>
        <taxon>Corchorus</taxon>
    </lineage>
</organism>
<accession>A0A1R3GI08</accession>
<evidence type="ECO:0000313" key="3">
    <source>
        <dbReference type="Proteomes" id="UP000187203"/>
    </source>
</evidence>
<dbReference type="AlphaFoldDB" id="A0A1R3GI08"/>
<name>A0A1R3GI08_9ROSI</name>
<feature type="region of interest" description="Disordered" evidence="1">
    <location>
        <begin position="1"/>
        <end position="23"/>
    </location>
</feature>
<sequence length="44" mass="4654">MVRYRPRKASATKAPKSGRREAVPDQALTCAAAVAVDSARGLVK</sequence>
<gene>
    <name evidence="2" type="ORF">COLO4_35191</name>
</gene>
<protein>
    <submittedName>
        <fullName evidence="2">Uncharacterized protein</fullName>
    </submittedName>
</protein>
<feature type="compositionally biased region" description="Basic residues" evidence="1">
    <location>
        <begin position="1"/>
        <end position="10"/>
    </location>
</feature>
<dbReference type="EMBL" id="AWUE01022499">
    <property type="protein sequence ID" value="OMO57696.1"/>
    <property type="molecule type" value="Genomic_DNA"/>
</dbReference>
<evidence type="ECO:0000256" key="1">
    <source>
        <dbReference type="SAM" id="MobiDB-lite"/>
    </source>
</evidence>
<proteinExistence type="predicted"/>